<dbReference type="InterPro" id="IPR036388">
    <property type="entry name" value="WH-like_DNA-bd_sf"/>
</dbReference>
<dbReference type="SMART" id="SM00347">
    <property type="entry name" value="HTH_MARR"/>
    <property type="match status" value="1"/>
</dbReference>
<dbReference type="PANTHER" id="PTHR33164:SF57">
    <property type="entry name" value="MARR-FAMILY TRANSCRIPTIONAL REGULATOR"/>
    <property type="match status" value="1"/>
</dbReference>
<gene>
    <name evidence="2" type="ORF">NUH88_14310</name>
</gene>
<name>A0A9J7AT88_9PROT</name>
<dbReference type="PRINTS" id="PR00598">
    <property type="entry name" value="HTHMARR"/>
</dbReference>
<protein>
    <submittedName>
        <fullName evidence="2">MarR family transcriptional regulator</fullName>
    </submittedName>
</protein>
<dbReference type="RefSeq" id="WP_257767088.1">
    <property type="nucleotide sequence ID" value="NZ_CP102480.1"/>
</dbReference>
<dbReference type="Pfam" id="PF12802">
    <property type="entry name" value="MarR_2"/>
    <property type="match status" value="1"/>
</dbReference>
<dbReference type="InterPro" id="IPR036390">
    <property type="entry name" value="WH_DNA-bd_sf"/>
</dbReference>
<reference evidence="2" key="1">
    <citation type="submission" date="2022-08" db="EMBL/GenBank/DDBJ databases">
        <title>Nisaea acidiphila sp. nov., isolated from a marine algal debris and emended description of the genus Nisaea Urios et al. 2008.</title>
        <authorList>
            <person name="Kwon K."/>
        </authorList>
    </citation>
    <scope>NUCLEOTIDE SEQUENCE</scope>
    <source>
        <strain evidence="2">MEBiC11861</strain>
    </source>
</reference>
<dbReference type="AlphaFoldDB" id="A0A9J7AT88"/>
<dbReference type="PROSITE" id="PS50995">
    <property type="entry name" value="HTH_MARR_2"/>
    <property type="match status" value="1"/>
</dbReference>
<dbReference type="PANTHER" id="PTHR33164">
    <property type="entry name" value="TRANSCRIPTIONAL REGULATOR, MARR FAMILY"/>
    <property type="match status" value="1"/>
</dbReference>
<proteinExistence type="predicted"/>
<dbReference type="Gene3D" id="1.10.10.10">
    <property type="entry name" value="Winged helix-like DNA-binding domain superfamily/Winged helix DNA-binding domain"/>
    <property type="match status" value="1"/>
</dbReference>
<dbReference type="Proteomes" id="UP001060336">
    <property type="component" value="Chromosome"/>
</dbReference>
<dbReference type="GO" id="GO:0006950">
    <property type="term" value="P:response to stress"/>
    <property type="evidence" value="ECO:0007669"/>
    <property type="project" value="TreeGrafter"/>
</dbReference>
<dbReference type="EMBL" id="CP102480">
    <property type="protein sequence ID" value="UUX48581.1"/>
    <property type="molecule type" value="Genomic_DNA"/>
</dbReference>
<sequence>MSSMPMQAPDDPGTRKKRLRLWLNLLRTTRAMENRLREDMRLAYDLTLPRFEILAVLQRSETGLRMTDLSSRLMVSNGNVTGIVERLVQDGLAERVPVPDDKRASIVRLTYKGEAVFAEMADVHERWVDGLLSSISGAEADAMIQRLTRVRRAGEGN</sequence>
<evidence type="ECO:0000259" key="1">
    <source>
        <dbReference type="PROSITE" id="PS50995"/>
    </source>
</evidence>
<evidence type="ECO:0000313" key="2">
    <source>
        <dbReference type="EMBL" id="UUX48581.1"/>
    </source>
</evidence>
<dbReference type="InterPro" id="IPR039422">
    <property type="entry name" value="MarR/SlyA-like"/>
</dbReference>
<dbReference type="SUPFAM" id="SSF46785">
    <property type="entry name" value="Winged helix' DNA-binding domain"/>
    <property type="match status" value="1"/>
</dbReference>
<dbReference type="InterPro" id="IPR000835">
    <property type="entry name" value="HTH_MarR-typ"/>
</dbReference>
<feature type="domain" description="HTH marR-type" evidence="1">
    <location>
        <begin position="18"/>
        <end position="152"/>
    </location>
</feature>
<dbReference type="KEGG" id="naci:NUH88_14310"/>
<accession>A0A9J7AT88</accession>
<dbReference type="GO" id="GO:0003700">
    <property type="term" value="F:DNA-binding transcription factor activity"/>
    <property type="evidence" value="ECO:0007669"/>
    <property type="project" value="InterPro"/>
</dbReference>
<organism evidence="2 3">
    <name type="scientific">Nisaea acidiphila</name>
    <dbReference type="NCBI Taxonomy" id="1862145"/>
    <lineage>
        <taxon>Bacteria</taxon>
        <taxon>Pseudomonadati</taxon>
        <taxon>Pseudomonadota</taxon>
        <taxon>Alphaproteobacteria</taxon>
        <taxon>Rhodospirillales</taxon>
        <taxon>Thalassobaculaceae</taxon>
        <taxon>Nisaea</taxon>
    </lineage>
</organism>
<keyword evidence="3" id="KW-1185">Reference proteome</keyword>
<evidence type="ECO:0000313" key="3">
    <source>
        <dbReference type="Proteomes" id="UP001060336"/>
    </source>
</evidence>